<reference evidence="11 12" key="1">
    <citation type="submission" date="2017-11" db="EMBL/GenBank/DDBJ databases">
        <title>Comparative genomic analysis of Holospora spp., intranuclear symbionts of paramecia.</title>
        <authorList>
            <person name="Garushyants S.K."/>
            <person name="Beliavskaya A."/>
            <person name="Malko D.B."/>
            <person name="Logacheva M.D."/>
            <person name="Rautian M.S."/>
            <person name="Gelfand M.S."/>
        </authorList>
    </citation>
    <scope>NUCLEOTIDE SEQUENCE [LARGE SCALE GENOMIC DNA]</scope>
    <source>
        <strain evidence="12">02AZ16</strain>
    </source>
</reference>
<dbReference type="PANTHER" id="PTHR30309">
    <property type="entry name" value="INNER MEMBRANE PROTEIN YGIH"/>
    <property type="match status" value="1"/>
</dbReference>
<evidence type="ECO:0000256" key="2">
    <source>
        <dbReference type="ARBA" id="ARBA00022516"/>
    </source>
</evidence>
<evidence type="ECO:0000256" key="10">
    <source>
        <dbReference type="HAMAP-Rule" id="MF_01043"/>
    </source>
</evidence>
<dbReference type="InterPro" id="IPR003811">
    <property type="entry name" value="G3P_acylTferase_PlsY"/>
</dbReference>
<keyword evidence="12" id="KW-1185">Reference proteome</keyword>
<gene>
    <name evidence="10" type="primary">plsY</name>
    <name evidence="11" type="ORF">HCUR_00288</name>
</gene>
<keyword evidence="6 10" id="KW-0443">Lipid metabolism</keyword>
<dbReference type="HAMAP" id="MF_01043">
    <property type="entry name" value="PlsY"/>
    <property type="match status" value="1"/>
</dbReference>
<dbReference type="RefSeq" id="WP_104206425.1">
    <property type="nucleotide sequence ID" value="NZ_PHHC01000065.1"/>
</dbReference>
<organism evidence="11 12">
    <name type="scientific">Holospora curviuscula</name>
    <dbReference type="NCBI Taxonomy" id="1082868"/>
    <lineage>
        <taxon>Bacteria</taxon>
        <taxon>Pseudomonadati</taxon>
        <taxon>Pseudomonadota</taxon>
        <taxon>Alphaproteobacteria</taxon>
        <taxon>Holosporales</taxon>
        <taxon>Holosporaceae</taxon>
        <taxon>Holospora</taxon>
    </lineage>
</organism>
<keyword evidence="2 10" id="KW-0444">Lipid biosynthesis</keyword>
<proteinExistence type="inferred from homology"/>
<dbReference type="Pfam" id="PF02660">
    <property type="entry name" value="G3P_acyltransf"/>
    <property type="match status" value="1"/>
</dbReference>
<feature type="transmembrane region" description="Helical" evidence="10">
    <location>
        <begin position="121"/>
        <end position="145"/>
    </location>
</feature>
<dbReference type="GO" id="GO:0043772">
    <property type="term" value="F:acyl-phosphate glycerol-3-phosphate acyltransferase activity"/>
    <property type="evidence" value="ECO:0007669"/>
    <property type="project" value="UniProtKB-UniRule"/>
</dbReference>
<keyword evidence="4 10" id="KW-0812">Transmembrane</keyword>
<evidence type="ECO:0000256" key="5">
    <source>
        <dbReference type="ARBA" id="ARBA00022989"/>
    </source>
</evidence>
<dbReference type="EMBL" id="PHHC01000065">
    <property type="protein sequence ID" value="PPE05330.1"/>
    <property type="molecule type" value="Genomic_DNA"/>
</dbReference>
<dbReference type="GO" id="GO:0005886">
    <property type="term" value="C:plasma membrane"/>
    <property type="evidence" value="ECO:0007669"/>
    <property type="project" value="UniProtKB-SubCell"/>
</dbReference>
<dbReference type="SMART" id="SM01207">
    <property type="entry name" value="G3P_acyltransf"/>
    <property type="match status" value="1"/>
</dbReference>
<evidence type="ECO:0000256" key="6">
    <source>
        <dbReference type="ARBA" id="ARBA00023098"/>
    </source>
</evidence>
<evidence type="ECO:0000313" key="11">
    <source>
        <dbReference type="EMBL" id="PPE05330.1"/>
    </source>
</evidence>
<evidence type="ECO:0000256" key="3">
    <source>
        <dbReference type="ARBA" id="ARBA00022679"/>
    </source>
</evidence>
<protein>
    <recommendedName>
        <fullName evidence="10">Glycerol-3-phosphate acyltransferase</fullName>
    </recommendedName>
    <alternativeName>
        <fullName evidence="10">Acyl-PO4 G3P acyltransferase</fullName>
    </alternativeName>
    <alternativeName>
        <fullName evidence="10">Acyl-phosphate--glycerol-3-phosphate acyltransferase</fullName>
    </alternativeName>
    <alternativeName>
        <fullName evidence="10">G3P acyltransferase</fullName>
        <shortName evidence="10">GPAT</shortName>
        <ecNumber evidence="10">2.3.1.275</ecNumber>
    </alternativeName>
    <alternativeName>
        <fullName evidence="10">Lysophosphatidic acid synthase</fullName>
        <shortName evidence="10">LPA synthase</shortName>
    </alternativeName>
</protein>
<comment type="similarity">
    <text evidence="10">Belongs to the PlsY family.</text>
</comment>
<comment type="catalytic activity">
    <reaction evidence="10">
        <text>an acyl phosphate + sn-glycerol 3-phosphate = a 1-acyl-sn-glycero-3-phosphate + phosphate</text>
        <dbReference type="Rhea" id="RHEA:34075"/>
        <dbReference type="ChEBI" id="CHEBI:43474"/>
        <dbReference type="ChEBI" id="CHEBI:57597"/>
        <dbReference type="ChEBI" id="CHEBI:57970"/>
        <dbReference type="ChEBI" id="CHEBI:59918"/>
        <dbReference type="EC" id="2.3.1.275"/>
    </reaction>
</comment>
<feature type="transmembrane region" description="Helical" evidence="10">
    <location>
        <begin position="15"/>
        <end position="37"/>
    </location>
</feature>
<evidence type="ECO:0000313" key="12">
    <source>
        <dbReference type="Proteomes" id="UP000239425"/>
    </source>
</evidence>
<feature type="transmembrane region" description="Helical" evidence="10">
    <location>
        <begin position="176"/>
        <end position="192"/>
    </location>
</feature>
<dbReference type="GO" id="GO:0008654">
    <property type="term" value="P:phospholipid biosynthetic process"/>
    <property type="evidence" value="ECO:0007669"/>
    <property type="project" value="UniProtKB-UniRule"/>
</dbReference>
<dbReference type="OrthoDB" id="9777124at2"/>
<dbReference type="AlphaFoldDB" id="A0A2S5RDE1"/>
<accession>A0A2S5RDE1</accession>
<comment type="subunit">
    <text evidence="10">Probably interacts with PlsX.</text>
</comment>
<comment type="subcellular location">
    <subcellularLocation>
        <location evidence="10">Cell membrane</location>
        <topology evidence="10">Multi-pass membrane protein</topology>
    </subcellularLocation>
</comment>
<evidence type="ECO:0000256" key="8">
    <source>
        <dbReference type="ARBA" id="ARBA00023209"/>
    </source>
</evidence>
<keyword evidence="1 10" id="KW-1003">Cell membrane</keyword>
<keyword evidence="7 10" id="KW-0472">Membrane</keyword>
<comment type="pathway">
    <text evidence="10">Lipid metabolism; phospholipid metabolism.</text>
</comment>
<evidence type="ECO:0000256" key="4">
    <source>
        <dbReference type="ARBA" id="ARBA00022692"/>
    </source>
</evidence>
<keyword evidence="9 10" id="KW-1208">Phospholipid metabolism</keyword>
<keyword evidence="5 10" id="KW-1133">Transmembrane helix</keyword>
<dbReference type="Proteomes" id="UP000239425">
    <property type="component" value="Unassembled WGS sequence"/>
</dbReference>
<comment type="caution">
    <text evidence="11">The sequence shown here is derived from an EMBL/GenBank/DDBJ whole genome shotgun (WGS) entry which is preliminary data.</text>
</comment>
<dbReference type="EC" id="2.3.1.275" evidence="10"/>
<name>A0A2S5RDE1_9PROT</name>
<evidence type="ECO:0000256" key="1">
    <source>
        <dbReference type="ARBA" id="ARBA00022475"/>
    </source>
</evidence>
<evidence type="ECO:0000256" key="7">
    <source>
        <dbReference type="ARBA" id="ARBA00023136"/>
    </source>
</evidence>
<dbReference type="UniPathway" id="UPA00085"/>
<comment type="function">
    <text evidence="10">Catalyzes the transfer of an acyl group from acyl-phosphate (acyl-PO(4)) to glycerol-3-phosphate (G3P) to form lysophosphatidic acid (LPA). This enzyme utilizes acyl-phosphate as fatty acyl donor, but not acyl-CoA or acyl-ACP.</text>
</comment>
<dbReference type="PANTHER" id="PTHR30309:SF0">
    <property type="entry name" value="GLYCEROL-3-PHOSPHATE ACYLTRANSFERASE-RELATED"/>
    <property type="match status" value="1"/>
</dbReference>
<dbReference type="NCBIfam" id="TIGR00023">
    <property type="entry name" value="glycerol-3-phosphate 1-O-acyltransferase PlsY"/>
    <property type="match status" value="1"/>
</dbReference>
<evidence type="ECO:0000256" key="9">
    <source>
        <dbReference type="ARBA" id="ARBA00023264"/>
    </source>
</evidence>
<keyword evidence="11" id="KW-0012">Acyltransferase</keyword>
<feature type="transmembrane region" description="Helical" evidence="10">
    <location>
        <begin position="152"/>
        <end position="170"/>
    </location>
</feature>
<sequence>MFFLNNIVKGSFSNWYISIFWIVLGYVLGSIPFGLIIPKIWKNVDPRKWGSGSSGTTNVYRSAGWKCAVCVAFADILKSMVPVLCVLKGLGCVSLAMGVALSGVVGHIWSCFLKFKGGKGVATGAGALFPFIPYWIGISMVLWFVLARYTRYAVLASIIATVTVIVGGSLTRFDALFTLFTMTLGGIIFFAHKKNFVRLTQGKENRIDTKIHEHKIL</sequence>
<keyword evidence="3 10" id="KW-0808">Transferase</keyword>
<feature type="transmembrane region" description="Helical" evidence="10">
    <location>
        <begin position="86"/>
        <end position="109"/>
    </location>
</feature>
<keyword evidence="8 10" id="KW-0594">Phospholipid biosynthesis</keyword>